<evidence type="ECO:0000256" key="1">
    <source>
        <dbReference type="ARBA" id="ARBA00004953"/>
    </source>
</evidence>
<dbReference type="Proteomes" id="UP000798488">
    <property type="component" value="Unassembled WGS sequence"/>
</dbReference>
<dbReference type="RefSeq" id="WP_161822585.1">
    <property type="nucleotide sequence ID" value="NZ_LSRS01000005.1"/>
</dbReference>
<keyword evidence="5" id="KW-1185">Reference proteome</keyword>
<keyword evidence="3 4" id="KW-0560">Oxidoreductase</keyword>
<dbReference type="OrthoDB" id="9780707at2"/>
<evidence type="ECO:0000256" key="2">
    <source>
        <dbReference type="ARBA" id="ARBA00022573"/>
    </source>
</evidence>
<reference evidence="4" key="1">
    <citation type="submission" date="2016-02" db="EMBL/GenBank/DDBJ databases">
        <title>Draft Genome Sequence of Sporotomaculum syntrophicum Strain FB, a Syntrophic Benzoate Degrader.</title>
        <authorList>
            <person name="Nobu M.K."/>
            <person name="Narihiro T."/>
            <person name="Qiu Y.-L."/>
            <person name="Ohashi A."/>
            <person name="Liu W.-T."/>
            <person name="Yuji S."/>
        </authorList>
    </citation>
    <scope>NUCLEOTIDE SEQUENCE</scope>
    <source>
        <strain evidence="4">FB</strain>
    </source>
</reference>
<dbReference type="InterPro" id="IPR003723">
    <property type="entry name" value="Precorrin-6x_reduct"/>
</dbReference>
<accession>A0A9D3AX07</accession>
<evidence type="ECO:0000313" key="4">
    <source>
        <dbReference type="EMBL" id="KAF1084507.1"/>
    </source>
</evidence>
<comment type="pathway">
    <text evidence="1">Cofactor biosynthesis; adenosylcobalamin biosynthesis.</text>
</comment>
<dbReference type="GO" id="GO:0016994">
    <property type="term" value="F:precorrin-6A reductase activity"/>
    <property type="evidence" value="ECO:0007669"/>
    <property type="project" value="UniProtKB-EC"/>
</dbReference>
<sequence length="262" mass="28640">MKRIMVIAGTRDSRDIIDKLLKIQAVVVATVTTSFGRELLETYSGIILHEGKLDSAGITALVQQNNVTCIVDASHPFAKAVSVNAMRSCRETGAVYLRFERENTVIVGNGAAEDGRMVIRVRSFAEAAEVAGKITGNILLTIGSKHINVFTKSIPDYKMRLFARILPDSRMVAKCEEAGLSVGHIIALQGPFSEEFNIEMLKYCHAEVLVTKESGEAGGTDRKLNAAAKLGIPVVLVERPEVAYTRKVSTVDEVLEFVKQYI</sequence>
<keyword evidence="2" id="KW-0169">Cobalamin biosynthesis</keyword>
<dbReference type="PANTHER" id="PTHR36925:SF1">
    <property type="entry name" value="COBALT-PRECORRIN-6A REDUCTASE"/>
    <property type="match status" value="1"/>
</dbReference>
<dbReference type="EMBL" id="LSRS01000005">
    <property type="protein sequence ID" value="KAF1084507.1"/>
    <property type="molecule type" value="Genomic_DNA"/>
</dbReference>
<dbReference type="PROSITE" id="PS51014">
    <property type="entry name" value="COBK_CBIJ"/>
    <property type="match status" value="1"/>
</dbReference>
<dbReference type="AlphaFoldDB" id="A0A9D3AX07"/>
<dbReference type="EC" id="1.3.1.54" evidence="4"/>
<dbReference type="PANTHER" id="PTHR36925">
    <property type="entry name" value="COBALT-PRECORRIN-6A REDUCTASE"/>
    <property type="match status" value="1"/>
</dbReference>
<dbReference type="GO" id="GO:0009236">
    <property type="term" value="P:cobalamin biosynthetic process"/>
    <property type="evidence" value="ECO:0007669"/>
    <property type="project" value="UniProtKB-KW"/>
</dbReference>
<gene>
    <name evidence="4" type="primary">cobK</name>
    <name evidence="4" type="ORF">SPSYN_02285</name>
</gene>
<organism evidence="4 5">
    <name type="scientific">Sporotomaculum syntrophicum</name>
    <dbReference type="NCBI Taxonomy" id="182264"/>
    <lineage>
        <taxon>Bacteria</taxon>
        <taxon>Bacillati</taxon>
        <taxon>Bacillota</taxon>
        <taxon>Clostridia</taxon>
        <taxon>Eubacteriales</taxon>
        <taxon>Desulfallaceae</taxon>
        <taxon>Sporotomaculum</taxon>
    </lineage>
</organism>
<proteinExistence type="predicted"/>
<dbReference type="Pfam" id="PF02571">
    <property type="entry name" value="CbiJ"/>
    <property type="match status" value="1"/>
</dbReference>
<evidence type="ECO:0000256" key="3">
    <source>
        <dbReference type="ARBA" id="ARBA00023002"/>
    </source>
</evidence>
<protein>
    <submittedName>
        <fullName evidence="4">Precorrin-6A reductase</fullName>
        <ecNumber evidence="4">1.3.1.54</ecNumber>
    </submittedName>
</protein>
<dbReference type="NCBIfam" id="TIGR00715">
    <property type="entry name" value="precor6x_red"/>
    <property type="match status" value="1"/>
</dbReference>
<evidence type="ECO:0000313" key="5">
    <source>
        <dbReference type="Proteomes" id="UP000798488"/>
    </source>
</evidence>
<comment type="caution">
    <text evidence="4">The sequence shown here is derived from an EMBL/GenBank/DDBJ whole genome shotgun (WGS) entry which is preliminary data.</text>
</comment>
<name>A0A9D3AX07_9FIRM</name>